<proteinExistence type="predicted"/>
<keyword evidence="1" id="KW-1185">Reference proteome</keyword>
<name>A0A915KHT8_ROMCU</name>
<dbReference type="Proteomes" id="UP000887565">
    <property type="component" value="Unplaced"/>
</dbReference>
<sequence>MFDKINLKLTVDEEEPVCQTELPPFLEYNQCYSITEVKVIAGGQTFPSHPLKLDFANNKYRHAYDQLFEVLDMAKDNK</sequence>
<protein>
    <submittedName>
        <fullName evidence="2">Uncharacterized protein</fullName>
    </submittedName>
</protein>
<accession>A0A915KHT8</accession>
<evidence type="ECO:0000313" key="1">
    <source>
        <dbReference type="Proteomes" id="UP000887565"/>
    </source>
</evidence>
<dbReference type="AlphaFoldDB" id="A0A915KHT8"/>
<dbReference type="WBParaSite" id="nRc.2.0.1.t38307-RA">
    <property type="protein sequence ID" value="nRc.2.0.1.t38307-RA"/>
    <property type="gene ID" value="nRc.2.0.1.g38307"/>
</dbReference>
<reference evidence="2" key="1">
    <citation type="submission" date="2022-11" db="UniProtKB">
        <authorList>
            <consortium name="WormBaseParasite"/>
        </authorList>
    </citation>
    <scope>IDENTIFICATION</scope>
</reference>
<evidence type="ECO:0000313" key="2">
    <source>
        <dbReference type="WBParaSite" id="nRc.2.0.1.t38307-RA"/>
    </source>
</evidence>
<organism evidence="1 2">
    <name type="scientific">Romanomermis culicivorax</name>
    <name type="common">Nematode worm</name>
    <dbReference type="NCBI Taxonomy" id="13658"/>
    <lineage>
        <taxon>Eukaryota</taxon>
        <taxon>Metazoa</taxon>
        <taxon>Ecdysozoa</taxon>
        <taxon>Nematoda</taxon>
        <taxon>Enoplea</taxon>
        <taxon>Dorylaimia</taxon>
        <taxon>Mermithida</taxon>
        <taxon>Mermithoidea</taxon>
        <taxon>Mermithidae</taxon>
        <taxon>Romanomermis</taxon>
    </lineage>
</organism>